<dbReference type="PANTHER" id="PTHR43744">
    <property type="entry name" value="ABC TRANSPORTER PERMEASE PROTEIN MG189-RELATED-RELATED"/>
    <property type="match status" value="1"/>
</dbReference>
<evidence type="ECO:0000256" key="3">
    <source>
        <dbReference type="ARBA" id="ARBA00022475"/>
    </source>
</evidence>
<feature type="transmembrane region" description="Helical" evidence="7">
    <location>
        <begin position="21"/>
        <end position="40"/>
    </location>
</feature>
<feature type="transmembrane region" description="Helical" evidence="7">
    <location>
        <begin position="145"/>
        <end position="166"/>
    </location>
</feature>
<dbReference type="Proteomes" id="UP000092024">
    <property type="component" value="Unassembled WGS sequence"/>
</dbReference>
<comment type="subcellular location">
    <subcellularLocation>
        <location evidence="1 7">Cell membrane</location>
        <topology evidence="1 7">Multi-pass membrane protein</topology>
    </subcellularLocation>
</comment>
<dbReference type="STRING" id="1844972.A7K91_18470"/>
<dbReference type="AlphaFoldDB" id="A0A1A5YQT1"/>
<dbReference type="Pfam" id="PF00528">
    <property type="entry name" value="BPD_transp_1"/>
    <property type="match status" value="1"/>
</dbReference>
<dbReference type="EMBL" id="LYPA01000030">
    <property type="protein sequence ID" value="OBR67924.1"/>
    <property type="molecule type" value="Genomic_DNA"/>
</dbReference>
<feature type="transmembrane region" description="Helical" evidence="7">
    <location>
        <begin position="268"/>
        <end position="287"/>
    </location>
</feature>
<evidence type="ECO:0000313" key="10">
    <source>
        <dbReference type="Proteomes" id="UP000092024"/>
    </source>
</evidence>
<dbReference type="InterPro" id="IPR035906">
    <property type="entry name" value="MetI-like_sf"/>
</dbReference>
<dbReference type="CDD" id="cd06261">
    <property type="entry name" value="TM_PBP2"/>
    <property type="match status" value="1"/>
</dbReference>
<name>A0A1A5YQT1_9BACL</name>
<dbReference type="PROSITE" id="PS50928">
    <property type="entry name" value="ABC_TM1"/>
    <property type="match status" value="1"/>
</dbReference>
<feature type="domain" description="ABC transmembrane type-1" evidence="8">
    <location>
        <begin position="79"/>
        <end position="287"/>
    </location>
</feature>
<organism evidence="9 10">
    <name type="scientific">Paenibacillus oryzae</name>
    <dbReference type="NCBI Taxonomy" id="1844972"/>
    <lineage>
        <taxon>Bacteria</taxon>
        <taxon>Bacillati</taxon>
        <taxon>Bacillota</taxon>
        <taxon>Bacilli</taxon>
        <taxon>Bacillales</taxon>
        <taxon>Paenibacillaceae</taxon>
        <taxon>Paenibacillus</taxon>
    </lineage>
</organism>
<reference evidence="9 10" key="1">
    <citation type="submission" date="2016-05" db="EMBL/GenBank/DDBJ databases">
        <title>Paenibacillus oryzae. sp. nov., isolated from the rice root.</title>
        <authorList>
            <person name="Zhang J."/>
            <person name="Zhang X."/>
        </authorList>
    </citation>
    <scope>NUCLEOTIDE SEQUENCE [LARGE SCALE GENOMIC DNA]</scope>
    <source>
        <strain evidence="9 10">1DrF-4</strain>
    </source>
</reference>
<comment type="caution">
    <text evidence="9">The sequence shown here is derived from an EMBL/GenBank/DDBJ whole genome shotgun (WGS) entry which is preliminary data.</text>
</comment>
<accession>A0A1A5YQT1</accession>
<dbReference type="Gene3D" id="1.10.3720.10">
    <property type="entry name" value="MetI-like"/>
    <property type="match status" value="1"/>
</dbReference>
<evidence type="ECO:0000256" key="2">
    <source>
        <dbReference type="ARBA" id="ARBA00022448"/>
    </source>
</evidence>
<keyword evidence="2 7" id="KW-0813">Transport</keyword>
<keyword evidence="3" id="KW-1003">Cell membrane</keyword>
<comment type="similarity">
    <text evidence="7">Belongs to the binding-protein-dependent transport system permease family.</text>
</comment>
<dbReference type="SUPFAM" id="SSF161098">
    <property type="entry name" value="MetI-like"/>
    <property type="match status" value="1"/>
</dbReference>
<keyword evidence="6 7" id="KW-0472">Membrane</keyword>
<evidence type="ECO:0000256" key="7">
    <source>
        <dbReference type="RuleBase" id="RU363032"/>
    </source>
</evidence>
<proteinExistence type="inferred from homology"/>
<evidence type="ECO:0000256" key="6">
    <source>
        <dbReference type="ARBA" id="ARBA00023136"/>
    </source>
</evidence>
<evidence type="ECO:0000256" key="5">
    <source>
        <dbReference type="ARBA" id="ARBA00022989"/>
    </source>
</evidence>
<evidence type="ECO:0000313" key="9">
    <source>
        <dbReference type="EMBL" id="OBR67924.1"/>
    </source>
</evidence>
<dbReference type="InterPro" id="IPR000515">
    <property type="entry name" value="MetI-like"/>
</dbReference>
<feature type="transmembrane region" description="Helical" evidence="7">
    <location>
        <begin position="114"/>
        <end position="133"/>
    </location>
</feature>
<dbReference type="GO" id="GO:0055085">
    <property type="term" value="P:transmembrane transport"/>
    <property type="evidence" value="ECO:0007669"/>
    <property type="project" value="InterPro"/>
</dbReference>
<keyword evidence="5 7" id="KW-1133">Transmembrane helix</keyword>
<keyword evidence="4 7" id="KW-0812">Transmembrane</keyword>
<sequence>MERRGFMGKRERLNAFQLFNYGWFVLFTLICVFPFYYLFINTISNNDLSSRGLVLFYPLDIHLTNYANVFKLPGLGLAAVVSLSRTVIGTALTVFSSAFLGYLFTKNEMWGRKFWYRFLIITMYFNAGLIPWYLTMLNLGLVNNFLVYILPAIVSPFFIILVKTFIESTPAALQESAQIDGAGYWVIFTKIILPLSMPILATISIFAAVGQWNSFTDTLFLVTNQKLFSLQFILYRYMNEATSLAQLMRQTSGAVNIDLTNMATPTSIRTTVSMVVVTPILLVYPFFQRFFVKGIMIGAVKG</sequence>
<evidence type="ECO:0000256" key="1">
    <source>
        <dbReference type="ARBA" id="ARBA00004651"/>
    </source>
</evidence>
<dbReference type="PANTHER" id="PTHR43744:SF9">
    <property type="entry name" value="POLYGALACTURONAN_RHAMNOGALACTURONAN TRANSPORT SYSTEM PERMEASE PROTEIN YTCP"/>
    <property type="match status" value="1"/>
</dbReference>
<gene>
    <name evidence="9" type="ORF">A7K91_18470</name>
</gene>
<feature type="transmembrane region" description="Helical" evidence="7">
    <location>
        <begin position="187"/>
        <end position="209"/>
    </location>
</feature>
<feature type="transmembrane region" description="Helical" evidence="7">
    <location>
        <begin position="75"/>
        <end position="102"/>
    </location>
</feature>
<dbReference type="GO" id="GO:0005886">
    <property type="term" value="C:plasma membrane"/>
    <property type="evidence" value="ECO:0007669"/>
    <property type="project" value="UniProtKB-SubCell"/>
</dbReference>
<keyword evidence="10" id="KW-1185">Reference proteome</keyword>
<evidence type="ECO:0000256" key="4">
    <source>
        <dbReference type="ARBA" id="ARBA00022692"/>
    </source>
</evidence>
<evidence type="ECO:0000259" key="8">
    <source>
        <dbReference type="PROSITE" id="PS50928"/>
    </source>
</evidence>
<protein>
    <submittedName>
        <fullName evidence="9">ABC transporter permease</fullName>
    </submittedName>
</protein>